<dbReference type="PIRSF" id="PIRSF000350">
    <property type="entry name" value="Mercury_reductase_MerA"/>
    <property type="match status" value="1"/>
</dbReference>
<evidence type="ECO:0000256" key="5">
    <source>
        <dbReference type="PIRSR" id="PIRSR000350-4"/>
    </source>
</evidence>
<evidence type="ECO:0000259" key="7">
    <source>
        <dbReference type="Pfam" id="PF07992"/>
    </source>
</evidence>
<evidence type="ECO:0000256" key="2">
    <source>
        <dbReference type="ARBA" id="ARBA00022630"/>
    </source>
</evidence>
<dbReference type="AlphaFoldDB" id="A0A5C5WD76"/>
<dbReference type="EC" id="1.8.1.16" evidence="8"/>
<accession>A0A5C5WD76</accession>
<reference evidence="8 9" key="1">
    <citation type="submission" date="2019-02" db="EMBL/GenBank/DDBJ databases">
        <title>Deep-cultivation of Planctomycetes and their phenomic and genomic characterization uncovers novel biology.</title>
        <authorList>
            <person name="Wiegand S."/>
            <person name="Jogler M."/>
            <person name="Boedeker C."/>
            <person name="Pinto D."/>
            <person name="Vollmers J."/>
            <person name="Rivas-Marin E."/>
            <person name="Kohn T."/>
            <person name="Peeters S.H."/>
            <person name="Heuer A."/>
            <person name="Rast P."/>
            <person name="Oberbeckmann S."/>
            <person name="Bunk B."/>
            <person name="Jeske O."/>
            <person name="Meyerdierks A."/>
            <person name="Storesund J.E."/>
            <person name="Kallscheuer N."/>
            <person name="Luecker S."/>
            <person name="Lage O.M."/>
            <person name="Pohl T."/>
            <person name="Merkel B.J."/>
            <person name="Hornburger P."/>
            <person name="Mueller R.-W."/>
            <person name="Bruemmer F."/>
            <person name="Labrenz M."/>
            <person name="Spormann A.M."/>
            <person name="Op Den Camp H."/>
            <person name="Overmann J."/>
            <person name="Amann R."/>
            <person name="Jetten M.S.M."/>
            <person name="Mascher T."/>
            <person name="Medema M.H."/>
            <person name="Devos D.P."/>
            <person name="Kaster A.-K."/>
            <person name="Ovreas L."/>
            <person name="Rohde M."/>
            <person name="Galperin M.Y."/>
            <person name="Jogler C."/>
        </authorList>
    </citation>
    <scope>NUCLEOTIDE SEQUENCE [LARGE SCALE GENOMIC DNA]</scope>
    <source>
        <strain evidence="8 9">Pla22</strain>
    </source>
</reference>
<dbReference type="InterPro" id="IPR016156">
    <property type="entry name" value="FAD/NAD-linked_Rdtase_dimer_sf"/>
</dbReference>
<feature type="binding site" evidence="4">
    <location>
        <position position="303"/>
    </location>
    <ligand>
        <name>FAD</name>
        <dbReference type="ChEBI" id="CHEBI:57692"/>
    </ligand>
</feature>
<dbReference type="RefSeq" id="WP_146517447.1">
    <property type="nucleotide sequence ID" value="NZ_SJPI01000004.1"/>
</dbReference>
<keyword evidence="3 4" id="KW-0274">FAD</keyword>
<feature type="domain" description="FAD/NAD(P)-binding" evidence="7">
    <location>
        <begin position="6"/>
        <end position="320"/>
    </location>
</feature>
<keyword evidence="2" id="KW-0285">Flavoprotein</keyword>
<sequence>MAVQHFDVVVLGTGPSGGTVAKKSAKAGHRVAIVEAREFGGTCALRGCNPKKVFTNAGSLVNGVRSASGKLIAEANVEIDWSLLQSFKRTFTEPVVKESEASFREAGIATFHGAAKFTGSTHLEVGQEKLTADRILIATGAMPAPLEFSGSEHAILSDEFLDLSELPGELLFIGGGYVSMEFAHVVARTGRRVIVVERGKSVLSGFDPDLVAMLVEYSKSQGLEFHTDCEVNQIDKLSDGAFRVSLDNGDVMDVGLVVHGAGRVPNISSLNLGRADIDHDRDGIKVDKYMRSTSNPNVFATGDCAASDMPRLTPVANEEARIVSKNLQSGNLQAIPDYGPVAKVAFTTPSIASVGLSEEQAEKSSADVNVRFDDTSTWGSVRKLGTMVAGYKVIIDKESDLIVGAHLLGPASQETINLFALAMKHGLTATDMKSTLFAFPTFASDVRRML</sequence>
<dbReference type="InterPro" id="IPR036188">
    <property type="entry name" value="FAD/NAD-bd_sf"/>
</dbReference>
<dbReference type="SUPFAM" id="SSF55424">
    <property type="entry name" value="FAD/NAD-linked reductases, dimerisation (C-terminal) domain"/>
    <property type="match status" value="1"/>
</dbReference>
<comment type="cofactor">
    <cofactor evidence="4">
        <name>FAD</name>
        <dbReference type="ChEBI" id="CHEBI:57692"/>
    </cofactor>
    <text evidence="4">Binds 1 FAD per subunit.</text>
</comment>
<dbReference type="PANTHER" id="PTHR43014">
    <property type="entry name" value="MERCURIC REDUCTASE"/>
    <property type="match status" value="1"/>
</dbReference>
<evidence type="ECO:0000256" key="3">
    <source>
        <dbReference type="ARBA" id="ARBA00022827"/>
    </source>
</evidence>
<keyword evidence="4" id="KW-0520">NAD</keyword>
<dbReference type="InterPro" id="IPR001100">
    <property type="entry name" value="Pyr_nuc-diS_OxRdtase"/>
</dbReference>
<dbReference type="Pfam" id="PF07992">
    <property type="entry name" value="Pyr_redox_2"/>
    <property type="match status" value="1"/>
</dbReference>
<dbReference type="PANTHER" id="PTHR43014:SF5">
    <property type="entry name" value="GLUTATHIONE REDUCTASE (NADPH)"/>
    <property type="match status" value="1"/>
</dbReference>
<dbReference type="OrthoDB" id="230580at2"/>
<dbReference type="PRINTS" id="PR00368">
    <property type="entry name" value="FADPNR"/>
</dbReference>
<evidence type="ECO:0000313" key="9">
    <source>
        <dbReference type="Proteomes" id="UP000316598"/>
    </source>
</evidence>
<feature type="binding site" evidence="4">
    <location>
        <position position="197"/>
    </location>
    <ligand>
        <name>NAD(+)</name>
        <dbReference type="ChEBI" id="CHEBI:57540"/>
    </ligand>
</feature>
<dbReference type="Gene3D" id="3.50.50.60">
    <property type="entry name" value="FAD/NAD(P)-binding domain"/>
    <property type="match status" value="2"/>
</dbReference>
<comment type="similarity">
    <text evidence="1">Belongs to the class-I pyridine nucleotide-disulfide oxidoreductase family.</text>
</comment>
<feature type="binding site" evidence="4">
    <location>
        <begin position="174"/>
        <end position="181"/>
    </location>
    <ligand>
        <name>NAD(+)</name>
        <dbReference type="ChEBI" id="CHEBI:57540"/>
    </ligand>
</feature>
<evidence type="ECO:0000256" key="1">
    <source>
        <dbReference type="ARBA" id="ARBA00007532"/>
    </source>
</evidence>
<proteinExistence type="inferred from homology"/>
<feature type="binding site" evidence="4">
    <location>
        <position position="262"/>
    </location>
    <ligand>
        <name>NAD(+)</name>
        <dbReference type="ChEBI" id="CHEBI:57540"/>
    </ligand>
</feature>
<keyword evidence="8" id="KW-0560">Oxidoreductase</keyword>
<organism evidence="8 9">
    <name type="scientific">Rubripirellula amarantea</name>
    <dbReference type="NCBI Taxonomy" id="2527999"/>
    <lineage>
        <taxon>Bacteria</taxon>
        <taxon>Pseudomonadati</taxon>
        <taxon>Planctomycetota</taxon>
        <taxon>Planctomycetia</taxon>
        <taxon>Pirellulales</taxon>
        <taxon>Pirellulaceae</taxon>
        <taxon>Rubripirellula</taxon>
    </lineage>
</organism>
<dbReference type="SUPFAM" id="SSF51905">
    <property type="entry name" value="FAD/NAD(P)-binding domain"/>
    <property type="match status" value="1"/>
</dbReference>
<feature type="domain" description="Pyridine nucleotide-disulphide oxidoreductase dimerisation" evidence="6">
    <location>
        <begin position="341"/>
        <end position="447"/>
    </location>
</feature>
<protein>
    <submittedName>
        <fullName evidence="8">Glutathione amide reductase</fullName>
        <ecNumber evidence="8">1.8.1.16</ecNumber>
    </submittedName>
</protein>
<dbReference type="GO" id="GO:0016491">
    <property type="term" value="F:oxidoreductase activity"/>
    <property type="evidence" value="ECO:0007669"/>
    <property type="project" value="UniProtKB-KW"/>
</dbReference>
<evidence type="ECO:0000256" key="4">
    <source>
        <dbReference type="PIRSR" id="PIRSR000350-3"/>
    </source>
</evidence>
<gene>
    <name evidence="8" type="primary">garB</name>
    <name evidence="8" type="ORF">Pla22_50310</name>
</gene>
<evidence type="ECO:0000313" key="8">
    <source>
        <dbReference type="EMBL" id="TWT48031.1"/>
    </source>
</evidence>
<comment type="caution">
    <text evidence="8">The sequence shown here is derived from an EMBL/GenBank/DDBJ whole genome shotgun (WGS) entry which is preliminary data.</text>
</comment>
<dbReference type="Gene3D" id="3.30.390.30">
    <property type="match status" value="1"/>
</dbReference>
<dbReference type="PRINTS" id="PR00411">
    <property type="entry name" value="PNDRDTASEI"/>
</dbReference>
<feature type="binding site" evidence="4">
    <location>
        <position position="52"/>
    </location>
    <ligand>
        <name>FAD</name>
        <dbReference type="ChEBI" id="CHEBI:57692"/>
    </ligand>
</feature>
<dbReference type="InterPro" id="IPR004099">
    <property type="entry name" value="Pyr_nucl-diS_OxRdtase_dimer"/>
</dbReference>
<dbReference type="InterPro" id="IPR023753">
    <property type="entry name" value="FAD/NAD-binding_dom"/>
</dbReference>
<keyword evidence="4" id="KW-0547">Nucleotide-binding</keyword>
<keyword evidence="9" id="KW-1185">Reference proteome</keyword>
<evidence type="ECO:0000259" key="6">
    <source>
        <dbReference type="Pfam" id="PF02852"/>
    </source>
</evidence>
<feature type="disulfide bond" description="Redox-active" evidence="5">
    <location>
        <begin position="43"/>
        <end position="48"/>
    </location>
</feature>
<dbReference type="Proteomes" id="UP000316598">
    <property type="component" value="Unassembled WGS sequence"/>
</dbReference>
<dbReference type="GO" id="GO:0000166">
    <property type="term" value="F:nucleotide binding"/>
    <property type="evidence" value="ECO:0007669"/>
    <property type="project" value="UniProtKB-KW"/>
</dbReference>
<dbReference type="Pfam" id="PF02852">
    <property type="entry name" value="Pyr_redox_dim"/>
    <property type="match status" value="1"/>
</dbReference>
<dbReference type="EMBL" id="SJPI01000004">
    <property type="protein sequence ID" value="TWT48031.1"/>
    <property type="molecule type" value="Genomic_DNA"/>
</dbReference>
<name>A0A5C5WD76_9BACT</name>